<dbReference type="AlphaFoldDB" id="A0A933SCF3"/>
<dbReference type="InterPro" id="IPR011621">
    <property type="entry name" value="Metal-dep_PHydrolase_7TM_intra"/>
</dbReference>
<name>A0A933SCF3_UNCEI</name>
<dbReference type="Proteomes" id="UP000696931">
    <property type="component" value="Unassembled WGS sequence"/>
</dbReference>
<gene>
    <name evidence="3" type="ORF">HZA61_06995</name>
</gene>
<dbReference type="InterPro" id="IPR006674">
    <property type="entry name" value="HD_domain"/>
</dbReference>
<dbReference type="Pfam" id="PF07698">
    <property type="entry name" value="7TM-7TMR_HD"/>
    <property type="match status" value="1"/>
</dbReference>
<feature type="domain" description="HD" evidence="2">
    <location>
        <begin position="501"/>
        <end position="644"/>
    </location>
</feature>
<evidence type="ECO:0000259" key="2">
    <source>
        <dbReference type="PROSITE" id="PS51831"/>
    </source>
</evidence>
<dbReference type="InterPro" id="IPR052722">
    <property type="entry name" value="PgpH_phosphodiesterase"/>
</dbReference>
<proteinExistence type="predicted"/>
<feature type="transmembrane region" description="Helical" evidence="1">
    <location>
        <begin position="414"/>
        <end position="435"/>
    </location>
</feature>
<dbReference type="InterPro" id="IPR006675">
    <property type="entry name" value="HDIG_dom"/>
</dbReference>
<feature type="transmembrane region" description="Helical" evidence="1">
    <location>
        <begin position="447"/>
        <end position="468"/>
    </location>
</feature>
<feature type="transmembrane region" description="Helical" evidence="1">
    <location>
        <begin position="321"/>
        <end position="347"/>
    </location>
</feature>
<keyword evidence="1" id="KW-0472">Membrane</keyword>
<keyword evidence="1" id="KW-1133">Transmembrane helix</keyword>
<dbReference type="PANTHER" id="PTHR36442:SF1">
    <property type="entry name" value="CYCLIC-DI-AMP PHOSPHODIESTERASE PGPH"/>
    <property type="match status" value="1"/>
</dbReference>
<keyword evidence="1" id="KW-0812">Transmembrane</keyword>
<dbReference type="Gene3D" id="1.10.3210.10">
    <property type="entry name" value="Hypothetical protein af1432"/>
    <property type="match status" value="1"/>
</dbReference>
<dbReference type="Pfam" id="PF01966">
    <property type="entry name" value="HD"/>
    <property type="match status" value="1"/>
</dbReference>
<evidence type="ECO:0000313" key="3">
    <source>
        <dbReference type="EMBL" id="MBI5169218.1"/>
    </source>
</evidence>
<protein>
    <submittedName>
        <fullName evidence="3">HDIG domain-containing protein</fullName>
    </submittedName>
</protein>
<dbReference type="PROSITE" id="PS51831">
    <property type="entry name" value="HD"/>
    <property type="match status" value="1"/>
</dbReference>
<dbReference type="NCBIfam" id="TIGR00277">
    <property type="entry name" value="HDIG"/>
    <property type="match status" value="1"/>
</dbReference>
<feature type="transmembrane region" description="Helical" evidence="1">
    <location>
        <begin position="367"/>
        <end position="386"/>
    </location>
</feature>
<dbReference type="PANTHER" id="PTHR36442">
    <property type="entry name" value="CYCLIC-DI-AMP PHOSPHODIESTERASE PGPH"/>
    <property type="match status" value="1"/>
</dbReference>
<dbReference type="InterPro" id="IPR003607">
    <property type="entry name" value="HD/PDEase_dom"/>
</dbReference>
<dbReference type="CDD" id="cd00077">
    <property type="entry name" value="HDc"/>
    <property type="match status" value="1"/>
</dbReference>
<dbReference type="EMBL" id="JACRIW010000047">
    <property type="protein sequence ID" value="MBI5169218.1"/>
    <property type="molecule type" value="Genomic_DNA"/>
</dbReference>
<comment type="caution">
    <text evidence="3">The sequence shown here is derived from an EMBL/GenBank/DDBJ whole genome shotgun (WGS) entry which is preliminary data.</text>
</comment>
<dbReference type="SMART" id="SM00471">
    <property type="entry name" value="HDc"/>
    <property type="match status" value="1"/>
</dbReference>
<sequence length="721" mass="79500">MRWGYYAQRLLMVVTLLAAAALLPTGHGAGDRLRYREGDIARERVVAPYDFRVQKDEPVLRREQEEAGLAVPPVYVVDTRAQADVLNRWSAFQDHALALVSDVRVSPAERVARLKALGVPLEENAADALAAPGRARKALGAMGGWLAELVQSGIVAEKKGGFILGYRNVTLREGETEALAPASRFLERKEALDRLAQRARELFPNDPRGVQLVVGLAGPFVQSTVLYDRAETEWRRVQAQGAVSGVIGTVKKDELIVDANERVSREAVQKLRSLRNLELAKSNQSEFLYPPVARMLLMLLFIAAFATYLRMELLAVYRDNGMLAMFTLLTLAVLGSAVGLVTVAGFSEFTVPLALAPLVVASLLEKRPALVFTLVVAVLVTAVAELRAPFVPVAMMGGVTATYSVSRLRHRWHFVRAFFAIMLANLAAILAWDLAQTATTQVLLRDAMWGGLNAFLSTMLAFMFLPLVESLFRLTSDITLLELSDLNRPLLRRLQLEAPGTYHHSMVVGSLAEAAAEAINANSLLARVAAYYHDIGKLAKPEYYAENEPASSRSRHEKLTPSMSALVVKSHITEGLELARKQRLPRAVLDAIPEHHGTMVMAFFYHKALETDPGARREDYSYPGPRPRSKETAILMLADGVEGASRALAEPTPSRIRGLVQRIIDERVRDGQLDDCGLTLQELARIRESFIPVLTAIFHVRAPYPDAPKRAGRESDTRRDA</sequence>
<organism evidence="3 4">
    <name type="scientific">Eiseniibacteriota bacterium</name>
    <dbReference type="NCBI Taxonomy" id="2212470"/>
    <lineage>
        <taxon>Bacteria</taxon>
        <taxon>Candidatus Eiseniibacteriota</taxon>
    </lineage>
</organism>
<dbReference type="InterPro" id="IPR011624">
    <property type="entry name" value="Metal-dep_PHydrolase_7TM_extra"/>
</dbReference>
<dbReference type="Pfam" id="PF07697">
    <property type="entry name" value="7TMR-HDED"/>
    <property type="match status" value="1"/>
</dbReference>
<evidence type="ECO:0000313" key="4">
    <source>
        <dbReference type="Proteomes" id="UP000696931"/>
    </source>
</evidence>
<accession>A0A933SCF3</accession>
<dbReference type="SUPFAM" id="SSF109604">
    <property type="entry name" value="HD-domain/PDEase-like"/>
    <property type="match status" value="1"/>
</dbReference>
<evidence type="ECO:0000256" key="1">
    <source>
        <dbReference type="SAM" id="Phobius"/>
    </source>
</evidence>
<reference evidence="3" key="1">
    <citation type="submission" date="2020-07" db="EMBL/GenBank/DDBJ databases">
        <title>Huge and variable diversity of episymbiotic CPR bacteria and DPANN archaea in groundwater ecosystems.</title>
        <authorList>
            <person name="He C.Y."/>
            <person name="Keren R."/>
            <person name="Whittaker M."/>
            <person name="Farag I.F."/>
            <person name="Doudna J."/>
            <person name="Cate J.H.D."/>
            <person name="Banfield J.F."/>
        </authorList>
    </citation>
    <scope>NUCLEOTIDE SEQUENCE</scope>
    <source>
        <strain evidence="3">NC_groundwater_1813_Pr3_B-0.1um_71_17</strain>
    </source>
</reference>
<feature type="transmembrane region" description="Helical" evidence="1">
    <location>
        <begin position="287"/>
        <end position="309"/>
    </location>
</feature>